<dbReference type="Proteomes" id="UP001164459">
    <property type="component" value="Chromosome"/>
</dbReference>
<name>A0ABY7HB90_9BACT</name>
<evidence type="ECO:0008006" key="3">
    <source>
        <dbReference type="Google" id="ProtNLM"/>
    </source>
</evidence>
<evidence type="ECO:0000313" key="2">
    <source>
        <dbReference type="Proteomes" id="UP001164459"/>
    </source>
</evidence>
<protein>
    <recommendedName>
        <fullName evidence="3">SIR2-like domain-containing protein</fullName>
    </recommendedName>
</protein>
<organism evidence="1 2">
    <name type="scientific">Nannocystis punicea</name>
    <dbReference type="NCBI Taxonomy" id="2995304"/>
    <lineage>
        <taxon>Bacteria</taxon>
        <taxon>Pseudomonadati</taxon>
        <taxon>Myxococcota</taxon>
        <taxon>Polyangia</taxon>
        <taxon>Nannocystales</taxon>
        <taxon>Nannocystaceae</taxon>
        <taxon>Nannocystis</taxon>
    </lineage>
</organism>
<evidence type="ECO:0000313" key="1">
    <source>
        <dbReference type="EMBL" id="WAS96370.1"/>
    </source>
</evidence>
<dbReference type="RefSeq" id="WP_269038708.1">
    <property type="nucleotide sequence ID" value="NZ_CP114040.1"/>
</dbReference>
<sequence length="528" mass="58349">MSIAFADEEDLLGRLTDRPENLVYLVGSPISASNRTDTPGVPGVVEMIERVRAEFSGSALQRLDAKLTATPTNKYQAAFLFLQQNKGQDAVNRIIQRAVLRARRESTAFPVVPNQIDSIEHCRALENDYEGWHLAPAVEALGRIIVSPKSANQPVVLTPNFDPLIKASIRRAGGQFHTIALHGDGSLPGFDGQGCLVVHFHGDWYRTDTLHTPAQLGQERPMLSASLARLIHTRTLVVLAYSGWDDIFQRAMIGALRSGLATFDVLWTFFPTDQAIIERDFEPLLKVLQPGIDRGRVVPYKGIDVHTLLPRLAEKLAAMRVSEVATAATVRRVPTPPTPPTRSFRVGDRVRSTLNSDAFSPAGGLVTKVYPDHPELAQVQYSERPPTDYNVNTLELDERLLVPLQPNIDIPRLAGRFRGQVEAVLGMPVRHESVSPSKMGPALKCWYREGWVEVVYHNGLSDWITVSGLGDIAFAPESLPKFGFPATSPSFQDEHVIRWLNLGEIREISLFSGQGGASDYLYVKTLTS</sequence>
<reference evidence="1" key="1">
    <citation type="submission" date="2022-11" db="EMBL/GenBank/DDBJ databases">
        <title>Minimal conservation of predation-associated metabolite biosynthetic gene clusters underscores biosynthetic potential of Myxococcota including descriptions for ten novel species: Archangium lansinium sp. nov., Myxococcus landrumus sp. nov., Nannocystis bai.</title>
        <authorList>
            <person name="Ahearne A."/>
            <person name="Stevens C."/>
            <person name="Dowd S."/>
        </authorList>
    </citation>
    <scope>NUCLEOTIDE SEQUENCE</scope>
    <source>
        <strain evidence="1">Fl3</strain>
    </source>
</reference>
<accession>A0ABY7HB90</accession>
<keyword evidence="2" id="KW-1185">Reference proteome</keyword>
<gene>
    <name evidence="1" type="ORF">O0S08_09435</name>
</gene>
<proteinExistence type="predicted"/>
<dbReference type="EMBL" id="CP114040">
    <property type="protein sequence ID" value="WAS96370.1"/>
    <property type="molecule type" value="Genomic_DNA"/>
</dbReference>